<feature type="compositionally biased region" description="Basic and acidic residues" evidence="1">
    <location>
        <begin position="119"/>
        <end position="147"/>
    </location>
</feature>
<feature type="compositionally biased region" description="Acidic residues" evidence="1">
    <location>
        <begin position="1"/>
        <end position="10"/>
    </location>
</feature>
<gene>
    <name evidence="2" type="ORF">Tco_0626179</name>
</gene>
<evidence type="ECO:0000313" key="3">
    <source>
        <dbReference type="Proteomes" id="UP001151760"/>
    </source>
</evidence>
<organism evidence="2 3">
    <name type="scientific">Tanacetum coccineum</name>
    <dbReference type="NCBI Taxonomy" id="301880"/>
    <lineage>
        <taxon>Eukaryota</taxon>
        <taxon>Viridiplantae</taxon>
        <taxon>Streptophyta</taxon>
        <taxon>Embryophyta</taxon>
        <taxon>Tracheophyta</taxon>
        <taxon>Spermatophyta</taxon>
        <taxon>Magnoliopsida</taxon>
        <taxon>eudicotyledons</taxon>
        <taxon>Gunneridae</taxon>
        <taxon>Pentapetalae</taxon>
        <taxon>asterids</taxon>
        <taxon>campanulids</taxon>
        <taxon>Asterales</taxon>
        <taxon>Asteraceae</taxon>
        <taxon>Asteroideae</taxon>
        <taxon>Anthemideae</taxon>
        <taxon>Anthemidinae</taxon>
        <taxon>Tanacetum</taxon>
    </lineage>
</organism>
<dbReference type="Proteomes" id="UP001151760">
    <property type="component" value="Unassembled WGS sequence"/>
</dbReference>
<sequence>MMLSQDVDDELSLREANRKHGGGRFGGHVTGRVGQCRRAFSHDSYDNQYSNGNNNEGYRQPLENEDSEKPERRGGGGYHPKRGDYFNGDAVEGRRNEGVVDDVVPKTMVDKKRKKKVKHIDSEKHEEAADTNKENTAEAAKQNEPEK</sequence>
<reference evidence="2" key="2">
    <citation type="submission" date="2022-01" db="EMBL/GenBank/DDBJ databases">
        <authorList>
            <person name="Yamashiro T."/>
            <person name="Shiraishi A."/>
            <person name="Satake H."/>
            <person name="Nakayama K."/>
        </authorList>
    </citation>
    <scope>NUCLEOTIDE SEQUENCE</scope>
</reference>
<comment type="caution">
    <text evidence="2">The sequence shown here is derived from an EMBL/GenBank/DDBJ whole genome shotgun (WGS) entry which is preliminary data.</text>
</comment>
<reference evidence="2" key="1">
    <citation type="journal article" date="2022" name="Int. J. Mol. Sci.">
        <title>Draft Genome of Tanacetum Coccineum: Genomic Comparison of Closely Related Tanacetum-Family Plants.</title>
        <authorList>
            <person name="Yamashiro T."/>
            <person name="Shiraishi A."/>
            <person name="Nakayama K."/>
            <person name="Satake H."/>
        </authorList>
    </citation>
    <scope>NUCLEOTIDE SEQUENCE</scope>
</reference>
<feature type="compositionally biased region" description="Polar residues" evidence="1">
    <location>
        <begin position="46"/>
        <end position="57"/>
    </location>
</feature>
<dbReference type="EMBL" id="BQNB010008682">
    <property type="protein sequence ID" value="GJS52817.1"/>
    <property type="molecule type" value="Genomic_DNA"/>
</dbReference>
<evidence type="ECO:0000256" key="1">
    <source>
        <dbReference type="SAM" id="MobiDB-lite"/>
    </source>
</evidence>
<proteinExistence type="predicted"/>
<keyword evidence="3" id="KW-1185">Reference proteome</keyword>
<accession>A0ABQ4WIU7</accession>
<name>A0ABQ4WIU7_9ASTR</name>
<protein>
    <submittedName>
        <fullName evidence="2">Uncharacterized protein</fullName>
    </submittedName>
</protein>
<evidence type="ECO:0000313" key="2">
    <source>
        <dbReference type="EMBL" id="GJS52817.1"/>
    </source>
</evidence>
<feature type="region of interest" description="Disordered" evidence="1">
    <location>
        <begin position="1"/>
        <end position="147"/>
    </location>
</feature>